<reference evidence="1" key="2">
    <citation type="submission" date="2023-01" db="EMBL/GenBank/DDBJ databases">
        <title>Draft genome sequence of Paraferrimonas sedimenticola strain NBRC 101628.</title>
        <authorList>
            <person name="Sun Q."/>
            <person name="Mori K."/>
        </authorList>
    </citation>
    <scope>NUCLEOTIDE SEQUENCE</scope>
    <source>
        <strain evidence="1">NBRC 101628</strain>
    </source>
</reference>
<accession>A0AA37W1E4</accession>
<comment type="caution">
    <text evidence="1">The sequence shown here is derived from an EMBL/GenBank/DDBJ whole genome shotgun (WGS) entry which is preliminary data.</text>
</comment>
<protein>
    <submittedName>
        <fullName evidence="1">Uncharacterized protein</fullName>
    </submittedName>
</protein>
<evidence type="ECO:0000313" key="2">
    <source>
        <dbReference type="Proteomes" id="UP001161422"/>
    </source>
</evidence>
<evidence type="ECO:0000313" key="1">
    <source>
        <dbReference type="EMBL" id="GLP96147.1"/>
    </source>
</evidence>
<gene>
    <name evidence="1" type="ORF">GCM10007895_14530</name>
</gene>
<keyword evidence="2" id="KW-1185">Reference proteome</keyword>
<name>A0AA37W1E4_9GAMM</name>
<proteinExistence type="predicted"/>
<organism evidence="1 2">
    <name type="scientific">Paraferrimonas sedimenticola</name>
    <dbReference type="NCBI Taxonomy" id="375674"/>
    <lineage>
        <taxon>Bacteria</taxon>
        <taxon>Pseudomonadati</taxon>
        <taxon>Pseudomonadota</taxon>
        <taxon>Gammaproteobacteria</taxon>
        <taxon>Alteromonadales</taxon>
        <taxon>Ferrimonadaceae</taxon>
        <taxon>Paraferrimonas</taxon>
    </lineage>
</organism>
<dbReference type="Proteomes" id="UP001161422">
    <property type="component" value="Unassembled WGS sequence"/>
</dbReference>
<reference evidence="1" key="1">
    <citation type="journal article" date="2014" name="Int. J. Syst. Evol. Microbiol.">
        <title>Complete genome sequence of Corynebacterium casei LMG S-19264T (=DSM 44701T), isolated from a smear-ripened cheese.</title>
        <authorList>
            <consortium name="US DOE Joint Genome Institute (JGI-PGF)"/>
            <person name="Walter F."/>
            <person name="Albersmeier A."/>
            <person name="Kalinowski J."/>
            <person name="Ruckert C."/>
        </authorList>
    </citation>
    <scope>NUCLEOTIDE SEQUENCE</scope>
    <source>
        <strain evidence="1">NBRC 101628</strain>
    </source>
</reference>
<dbReference type="EMBL" id="BSNC01000004">
    <property type="protein sequence ID" value="GLP96147.1"/>
    <property type="molecule type" value="Genomic_DNA"/>
</dbReference>
<sequence>MLGWRAIEPSSPAPTNEMNRELKIHRFVRPNLKEVSADEFCIERMLMLCSDLE</sequence>
<dbReference type="AlphaFoldDB" id="A0AA37W1E4"/>